<organism evidence="1 2">
    <name type="scientific">Furfurilactobacillus rossiae DSM 15814</name>
    <dbReference type="NCBI Taxonomy" id="1114972"/>
    <lineage>
        <taxon>Bacteria</taxon>
        <taxon>Bacillati</taxon>
        <taxon>Bacillota</taxon>
        <taxon>Bacilli</taxon>
        <taxon>Lactobacillales</taxon>
        <taxon>Lactobacillaceae</taxon>
        <taxon>Furfurilactobacillus</taxon>
    </lineage>
</organism>
<dbReference type="OrthoDB" id="9971060at2"/>
<dbReference type="RefSeq" id="WP_017260755.1">
    <property type="nucleotide sequence ID" value="NZ_AUAW01000019.1"/>
</dbReference>
<dbReference type="Proteomes" id="UP000051999">
    <property type="component" value="Unassembled WGS sequence"/>
</dbReference>
<gene>
    <name evidence="1" type="ORF">FD35_GL000989</name>
</gene>
<name>A0A0R1RJF6_9LACO</name>
<sequence length="60" mass="7030">MENDAQKFMKTLRAKYNNDVFVFEKNATEEEKAAYRDAANSERGRKVEKVLNHHKSLKEA</sequence>
<dbReference type="PATRIC" id="fig|1114972.6.peg.1000"/>
<keyword evidence="2" id="KW-1185">Reference proteome</keyword>
<protein>
    <submittedName>
        <fullName evidence="1">Uncharacterized protein</fullName>
    </submittedName>
</protein>
<dbReference type="AlphaFoldDB" id="A0A0R1RJF6"/>
<accession>A0A0R1RJF6</accession>
<evidence type="ECO:0000313" key="2">
    <source>
        <dbReference type="Proteomes" id="UP000051999"/>
    </source>
</evidence>
<proteinExistence type="predicted"/>
<dbReference type="EMBL" id="AZFF01000017">
    <property type="protein sequence ID" value="KRL53624.1"/>
    <property type="molecule type" value="Genomic_DNA"/>
</dbReference>
<evidence type="ECO:0000313" key="1">
    <source>
        <dbReference type="EMBL" id="KRL53624.1"/>
    </source>
</evidence>
<reference evidence="1 2" key="1">
    <citation type="journal article" date="2015" name="Genome Announc.">
        <title>Expanding the biotechnology potential of lactobacilli through comparative genomics of 213 strains and associated genera.</title>
        <authorList>
            <person name="Sun Z."/>
            <person name="Harris H.M."/>
            <person name="McCann A."/>
            <person name="Guo C."/>
            <person name="Argimon S."/>
            <person name="Zhang W."/>
            <person name="Yang X."/>
            <person name="Jeffery I.B."/>
            <person name="Cooney J.C."/>
            <person name="Kagawa T.F."/>
            <person name="Liu W."/>
            <person name="Song Y."/>
            <person name="Salvetti E."/>
            <person name="Wrobel A."/>
            <person name="Rasinkangas P."/>
            <person name="Parkhill J."/>
            <person name="Rea M.C."/>
            <person name="O'Sullivan O."/>
            <person name="Ritari J."/>
            <person name="Douillard F.P."/>
            <person name="Paul Ross R."/>
            <person name="Yang R."/>
            <person name="Briner A.E."/>
            <person name="Felis G.E."/>
            <person name="de Vos W.M."/>
            <person name="Barrangou R."/>
            <person name="Klaenhammer T.R."/>
            <person name="Caufield P.W."/>
            <person name="Cui Y."/>
            <person name="Zhang H."/>
            <person name="O'Toole P.W."/>
        </authorList>
    </citation>
    <scope>NUCLEOTIDE SEQUENCE [LARGE SCALE GENOMIC DNA]</scope>
    <source>
        <strain evidence="1 2">DSM 15814</strain>
    </source>
</reference>
<comment type="caution">
    <text evidence="1">The sequence shown here is derived from an EMBL/GenBank/DDBJ whole genome shotgun (WGS) entry which is preliminary data.</text>
</comment>